<proteinExistence type="predicted"/>
<accession>A0A124RTY6</accession>
<protein>
    <submittedName>
        <fullName evidence="2">Uncharacterized protein</fullName>
    </submittedName>
</protein>
<feature type="region of interest" description="Disordered" evidence="1">
    <location>
        <begin position="1"/>
        <end position="43"/>
    </location>
</feature>
<evidence type="ECO:0000256" key="1">
    <source>
        <dbReference type="SAM" id="MobiDB-lite"/>
    </source>
</evidence>
<comment type="caution">
    <text evidence="2">The sequence shown here is derived from an EMBL/GenBank/DDBJ whole genome shotgun (WGS) entry which is preliminary data.</text>
</comment>
<dbReference type="AlphaFoldDB" id="A0A124RTY6"/>
<name>A0A124RTY6_BURCE</name>
<sequence>MASSGARIASSVNPAQMAARHQSIDRRAHLPGDPPLVEYPATPQASAPMPFHIQLEAAPCSLVGKSHAR</sequence>
<reference evidence="2 3" key="1">
    <citation type="submission" date="2015-11" db="EMBL/GenBank/DDBJ databases">
        <title>Expanding the genomic diversity of Burkholderia species for the development of highly accurate diagnostics.</title>
        <authorList>
            <person name="Sahl J."/>
            <person name="Keim P."/>
            <person name="Wagner D."/>
        </authorList>
    </citation>
    <scope>NUCLEOTIDE SEQUENCE [LARGE SCALE GENOMIC DNA]</scope>
    <source>
        <strain evidence="2 3">MSMB1302</strain>
    </source>
</reference>
<evidence type="ECO:0000313" key="3">
    <source>
        <dbReference type="Proteomes" id="UP000069001"/>
    </source>
</evidence>
<gene>
    <name evidence="2" type="ORF">WS90_11590</name>
</gene>
<organism evidence="2 3">
    <name type="scientific">Burkholderia cepacia</name>
    <name type="common">Pseudomonas cepacia</name>
    <dbReference type="NCBI Taxonomy" id="292"/>
    <lineage>
        <taxon>Bacteria</taxon>
        <taxon>Pseudomonadati</taxon>
        <taxon>Pseudomonadota</taxon>
        <taxon>Betaproteobacteria</taxon>
        <taxon>Burkholderiales</taxon>
        <taxon>Burkholderiaceae</taxon>
        <taxon>Burkholderia</taxon>
        <taxon>Burkholderia cepacia complex</taxon>
    </lineage>
</organism>
<evidence type="ECO:0000313" key="2">
    <source>
        <dbReference type="EMBL" id="KVK84616.1"/>
    </source>
</evidence>
<dbReference type="Proteomes" id="UP000069001">
    <property type="component" value="Unassembled WGS sequence"/>
</dbReference>
<dbReference type="EMBL" id="LOYH01000037">
    <property type="protein sequence ID" value="KVK84616.1"/>
    <property type="molecule type" value="Genomic_DNA"/>
</dbReference>